<feature type="signal peptide" evidence="1">
    <location>
        <begin position="1"/>
        <end position="23"/>
    </location>
</feature>
<gene>
    <name evidence="2" type="ORF">AUEXF2481DRAFT_40284</name>
</gene>
<evidence type="ECO:0000313" key="3">
    <source>
        <dbReference type="Proteomes" id="UP000030641"/>
    </source>
</evidence>
<dbReference type="InParanoid" id="A0A074YB75"/>
<evidence type="ECO:0000256" key="1">
    <source>
        <dbReference type="SAM" id="SignalP"/>
    </source>
</evidence>
<organism evidence="2 3">
    <name type="scientific">Aureobasidium subglaciale (strain EXF-2481)</name>
    <name type="common">Aureobasidium pullulans var. subglaciale</name>
    <dbReference type="NCBI Taxonomy" id="1043005"/>
    <lineage>
        <taxon>Eukaryota</taxon>
        <taxon>Fungi</taxon>
        <taxon>Dikarya</taxon>
        <taxon>Ascomycota</taxon>
        <taxon>Pezizomycotina</taxon>
        <taxon>Dothideomycetes</taxon>
        <taxon>Dothideomycetidae</taxon>
        <taxon>Dothideales</taxon>
        <taxon>Saccotheciaceae</taxon>
        <taxon>Aureobasidium</taxon>
    </lineage>
</organism>
<keyword evidence="3" id="KW-1185">Reference proteome</keyword>
<dbReference type="Proteomes" id="UP000030641">
    <property type="component" value="Unassembled WGS sequence"/>
</dbReference>
<dbReference type="GeneID" id="25366564"/>
<name>A0A074YB75_AURSE</name>
<proteinExistence type="predicted"/>
<keyword evidence="1" id="KW-0732">Signal</keyword>
<dbReference type="AlphaFoldDB" id="A0A074YB75"/>
<feature type="chain" id="PRO_5001704244" evidence="1">
    <location>
        <begin position="24"/>
        <end position="164"/>
    </location>
</feature>
<evidence type="ECO:0000313" key="2">
    <source>
        <dbReference type="EMBL" id="KEQ95020.1"/>
    </source>
</evidence>
<dbReference type="RefSeq" id="XP_013343522.1">
    <property type="nucleotide sequence ID" value="XM_013488068.1"/>
</dbReference>
<reference evidence="2 3" key="1">
    <citation type="journal article" date="2014" name="BMC Genomics">
        <title>Genome sequencing of four Aureobasidium pullulans varieties: biotechnological potential, stress tolerance, and description of new species.</title>
        <authorList>
            <person name="Gostin Ar C."/>
            <person name="Ohm R.A."/>
            <person name="Kogej T."/>
            <person name="Sonjak S."/>
            <person name="Turk M."/>
            <person name="Zajc J."/>
            <person name="Zalar P."/>
            <person name="Grube M."/>
            <person name="Sun H."/>
            <person name="Han J."/>
            <person name="Sharma A."/>
            <person name="Chiniquy J."/>
            <person name="Ngan C.Y."/>
            <person name="Lipzen A."/>
            <person name="Barry K."/>
            <person name="Grigoriev I.V."/>
            <person name="Gunde-Cimerman N."/>
        </authorList>
    </citation>
    <scope>NUCLEOTIDE SEQUENCE [LARGE SCALE GENOMIC DNA]</scope>
    <source>
        <strain evidence="2 3">EXF-2481</strain>
    </source>
</reference>
<accession>A0A074YB75</accession>
<dbReference type="EMBL" id="KL584760">
    <property type="protein sequence ID" value="KEQ95020.1"/>
    <property type="molecule type" value="Genomic_DNA"/>
</dbReference>
<dbReference type="HOGENOM" id="CLU_1618677_0_0_1"/>
<sequence>MAAMAAIAATVASIASLTDLAHTLVLLAFGAGIIANEQGVDVRNEGLDRTELEDIMSLDHLLYADGGLALDHLVAIMTNPVVVRWQASEELDTFAVHFVQDLVVLLGLSLFKEVVESVCEKLEEFVGIQLEIALTEKLQRAIRFWSLLKRVVKRSRVGPAGMRV</sequence>
<protein>
    <submittedName>
        <fullName evidence="2">Uncharacterized protein</fullName>
    </submittedName>
</protein>